<dbReference type="InterPro" id="IPR016181">
    <property type="entry name" value="Acyl_CoA_acyltransferase"/>
</dbReference>
<sequence length="179" mass="19625">MSETVSIHRLLDAGPTPDIERGIDAIFFESSNTKSFESEPVRAAFRERWLGRYLRHDPQFGYLALRPSGEVAGYLVGAIEDPAQAARFADIEFFNALREQTKKFPAHLHVNVAPDFRNRGIGGRLIDHFVADAKALGSPGVHVVTGAGSPNISFYNRNGFAEIVRAGTSGQLLFLGRAL</sequence>
<dbReference type="Pfam" id="PF00583">
    <property type="entry name" value="Acetyltransf_1"/>
    <property type="match status" value="1"/>
</dbReference>
<dbReference type="CDD" id="cd04301">
    <property type="entry name" value="NAT_SF"/>
    <property type="match status" value="1"/>
</dbReference>
<gene>
    <name evidence="2" type="ORF">SAMN04488557_0932</name>
</gene>
<reference evidence="3" key="1">
    <citation type="submission" date="2016-10" db="EMBL/GenBank/DDBJ databases">
        <authorList>
            <person name="Varghese N."/>
            <person name="Submissions S."/>
        </authorList>
    </citation>
    <scope>NUCLEOTIDE SEQUENCE [LARGE SCALE GENOMIC DNA]</scope>
    <source>
        <strain evidence="3">DSM 1565</strain>
    </source>
</reference>
<feature type="domain" description="N-acetyltransferase" evidence="1">
    <location>
        <begin position="14"/>
        <end position="179"/>
    </location>
</feature>
<protein>
    <submittedName>
        <fullName evidence="2">Acetyltransferase (GNAT) family protein</fullName>
    </submittedName>
</protein>
<proteinExistence type="predicted"/>
<keyword evidence="3" id="KW-1185">Reference proteome</keyword>
<dbReference type="Gene3D" id="3.40.630.30">
    <property type="match status" value="2"/>
</dbReference>
<evidence type="ECO:0000313" key="3">
    <source>
        <dbReference type="Proteomes" id="UP000199423"/>
    </source>
</evidence>
<dbReference type="PROSITE" id="PS51186">
    <property type="entry name" value="GNAT"/>
    <property type="match status" value="1"/>
</dbReference>
<evidence type="ECO:0000313" key="2">
    <source>
        <dbReference type="EMBL" id="SFV28138.1"/>
    </source>
</evidence>
<dbReference type="AlphaFoldDB" id="A0A1I7N0I5"/>
<dbReference type="EMBL" id="FPCH01000001">
    <property type="protein sequence ID" value="SFV28138.1"/>
    <property type="molecule type" value="Genomic_DNA"/>
</dbReference>
<accession>A0A1I7N0I5</accession>
<dbReference type="RefSeq" id="WP_092864781.1">
    <property type="nucleotide sequence ID" value="NZ_FPCH01000001.1"/>
</dbReference>
<dbReference type="STRING" id="51670.SAMN04488557_0932"/>
<dbReference type="Proteomes" id="UP000199423">
    <property type="component" value="Unassembled WGS sequence"/>
</dbReference>
<dbReference type="GO" id="GO:0016747">
    <property type="term" value="F:acyltransferase activity, transferring groups other than amino-acyl groups"/>
    <property type="evidence" value="ECO:0007669"/>
    <property type="project" value="InterPro"/>
</dbReference>
<dbReference type="SUPFAM" id="SSF55729">
    <property type="entry name" value="Acyl-CoA N-acyltransferases (Nat)"/>
    <property type="match status" value="1"/>
</dbReference>
<keyword evidence="2" id="KW-0808">Transferase</keyword>
<dbReference type="OrthoDB" id="8593648at2"/>
<name>A0A1I7N0I5_9HYPH</name>
<evidence type="ECO:0000259" key="1">
    <source>
        <dbReference type="PROSITE" id="PS51186"/>
    </source>
</evidence>
<organism evidence="2 3">
    <name type="scientific">Hyphomicrobium facile</name>
    <dbReference type="NCBI Taxonomy" id="51670"/>
    <lineage>
        <taxon>Bacteria</taxon>
        <taxon>Pseudomonadati</taxon>
        <taxon>Pseudomonadota</taxon>
        <taxon>Alphaproteobacteria</taxon>
        <taxon>Hyphomicrobiales</taxon>
        <taxon>Hyphomicrobiaceae</taxon>
        <taxon>Hyphomicrobium</taxon>
    </lineage>
</organism>
<dbReference type="InterPro" id="IPR000182">
    <property type="entry name" value="GNAT_dom"/>
</dbReference>